<feature type="region of interest" description="Disordered" evidence="5">
    <location>
        <begin position="231"/>
        <end position="264"/>
    </location>
</feature>
<comment type="subcellular location">
    <subcellularLocation>
        <location evidence="1">Nucleus</location>
    </subcellularLocation>
</comment>
<dbReference type="GO" id="GO:0005634">
    <property type="term" value="C:nucleus"/>
    <property type="evidence" value="ECO:0007669"/>
    <property type="project" value="UniProtKB-SubCell"/>
</dbReference>
<organism evidence="7">
    <name type="scientific">Populus alba</name>
    <name type="common">White poplar</name>
    <dbReference type="NCBI Taxonomy" id="43335"/>
    <lineage>
        <taxon>Eukaryota</taxon>
        <taxon>Viridiplantae</taxon>
        <taxon>Streptophyta</taxon>
        <taxon>Embryophyta</taxon>
        <taxon>Tracheophyta</taxon>
        <taxon>Spermatophyta</taxon>
        <taxon>Magnoliopsida</taxon>
        <taxon>eudicotyledons</taxon>
        <taxon>Gunneridae</taxon>
        <taxon>Pentapetalae</taxon>
        <taxon>rosids</taxon>
        <taxon>fabids</taxon>
        <taxon>Malpighiales</taxon>
        <taxon>Salicaceae</taxon>
        <taxon>Saliceae</taxon>
        <taxon>Populus</taxon>
    </lineage>
</organism>
<dbReference type="Gene3D" id="1.10.10.60">
    <property type="entry name" value="Homeodomain-like"/>
    <property type="match status" value="1"/>
</dbReference>
<dbReference type="InterPro" id="IPR001005">
    <property type="entry name" value="SANT/Myb"/>
</dbReference>
<dbReference type="SUPFAM" id="SSF46689">
    <property type="entry name" value="Homeodomain-like"/>
    <property type="match status" value="1"/>
</dbReference>
<feature type="compositionally biased region" description="Polar residues" evidence="5">
    <location>
        <begin position="233"/>
        <end position="253"/>
    </location>
</feature>
<dbReference type="PROSITE" id="PS51294">
    <property type="entry name" value="HTH_MYB"/>
    <property type="match status" value="1"/>
</dbReference>
<keyword evidence="3" id="KW-0804">Transcription</keyword>
<dbReference type="GO" id="GO:0003700">
    <property type="term" value="F:DNA-binding transcription factor activity"/>
    <property type="evidence" value="ECO:0007669"/>
    <property type="project" value="InterPro"/>
</dbReference>
<evidence type="ECO:0000313" key="7">
    <source>
        <dbReference type="EMBL" id="TKS18363.1"/>
    </source>
</evidence>
<dbReference type="InterPro" id="IPR046955">
    <property type="entry name" value="PHR1-like"/>
</dbReference>
<dbReference type="InterPro" id="IPR017930">
    <property type="entry name" value="Myb_dom"/>
</dbReference>
<dbReference type="NCBIfam" id="TIGR01557">
    <property type="entry name" value="myb_SHAQKYF"/>
    <property type="match status" value="1"/>
</dbReference>
<keyword evidence="2" id="KW-0805">Transcription regulation</keyword>
<feature type="domain" description="HTH myb-type" evidence="6">
    <location>
        <begin position="162"/>
        <end position="219"/>
    </location>
</feature>
<proteinExistence type="predicted"/>
<accession>A0A4U5R3J2</accession>
<dbReference type="InterPro" id="IPR009057">
    <property type="entry name" value="Homeodomain-like_sf"/>
</dbReference>
<evidence type="ECO:0000259" key="6">
    <source>
        <dbReference type="PROSITE" id="PS51294"/>
    </source>
</evidence>
<feature type="region of interest" description="Disordered" evidence="5">
    <location>
        <begin position="1"/>
        <end position="20"/>
    </location>
</feature>
<dbReference type="GO" id="GO:0003677">
    <property type="term" value="F:DNA binding"/>
    <property type="evidence" value="ECO:0007669"/>
    <property type="project" value="InterPro"/>
</dbReference>
<dbReference type="EMBL" id="RCHU01000001">
    <property type="protein sequence ID" value="TKS18363.1"/>
    <property type="molecule type" value="Genomic_DNA"/>
</dbReference>
<feature type="compositionally biased region" description="Basic and acidic residues" evidence="5">
    <location>
        <begin position="1"/>
        <end position="10"/>
    </location>
</feature>
<evidence type="ECO:0000256" key="4">
    <source>
        <dbReference type="ARBA" id="ARBA00023242"/>
    </source>
</evidence>
<reference evidence="7" key="1">
    <citation type="submission" date="2018-10" db="EMBL/GenBank/DDBJ databases">
        <title>Population genomic analysis revealed the cold adaptation of white poplar.</title>
        <authorList>
            <person name="Liu Y.-J."/>
        </authorList>
    </citation>
    <scope>NUCLEOTIDE SEQUENCE [LARGE SCALE GENOMIC DNA]</scope>
    <source>
        <strain evidence="7">PAL-ZL1</strain>
    </source>
</reference>
<dbReference type="Pfam" id="PF00249">
    <property type="entry name" value="Myb_DNA-binding"/>
    <property type="match status" value="1"/>
</dbReference>
<keyword evidence="4" id="KW-0539">Nucleus</keyword>
<gene>
    <name evidence="7" type="ORF">D5086_0000000320</name>
</gene>
<dbReference type="PANTHER" id="PTHR31499">
    <property type="entry name" value="MYB FAMILY TRANSCRIPTION FACTOR PHL11"/>
    <property type="match status" value="1"/>
</dbReference>
<evidence type="ECO:0000256" key="1">
    <source>
        <dbReference type="ARBA" id="ARBA00004123"/>
    </source>
</evidence>
<dbReference type="InterPro" id="IPR006447">
    <property type="entry name" value="Myb_dom_plants"/>
</dbReference>
<dbReference type="AlphaFoldDB" id="A0A4U5R3J2"/>
<dbReference type="STRING" id="43335.A0A4U5R3J2"/>
<protein>
    <recommendedName>
        <fullName evidence="6">HTH myb-type domain-containing protein</fullName>
    </recommendedName>
</protein>
<dbReference type="FunFam" id="1.10.10.60:FF:000002">
    <property type="entry name" value="Myb family transcription factor"/>
    <property type="match status" value="1"/>
</dbReference>
<evidence type="ECO:0000256" key="3">
    <source>
        <dbReference type="ARBA" id="ARBA00023163"/>
    </source>
</evidence>
<sequence length="445" mass="49030">MSDKKGGHDDDREDTFLGGEMGGFSVEGHHFLDGFDKEKDGRSGFLEFGYGYPNHQYFELKLPHDDTQLGHLSPLGDSDENDDPFLELQETLEAPTPHHVSQNGTYHPAVVSSNEEVGGVVVEKEEEEENNKEGLVQQPPSPPRPPQEVHNHLRLSFTSDLKPRLRWTQDLHSCFVNAVKELGGPQKATPRSVLQFMDVEGLTLFHVKSHLQKYRQGRRSVREFNEPLRNGISAAQGSEGPSSSMNLPPSQAKNRPKGKSKIKKEDRGSLYLKIQAQQTIHRYLHAQGSYLSIAINNACKFVSNQCVEGAALENGNYYGHGFTGSRSGNTALLMPYFYQNQLNASYACNSMEAVNAGISVEMPWSSFQTPTTVQSGTENSSLPVGHSAGSCLEGSKTLPVQGSEEDGASYEDPVDDYLNWDDTCTNILAIDYGRFDLDGGVGTSK</sequence>
<evidence type="ECO:0000256" key="2">
    <source>
        <dbReference type="ARBA" id="ARBA00023015"/>
    </source>
</evidence>
<comment type="caution">
    <text evidence="7">The sequence shown here is derived from an EMBL/GenBank/DDBJ whole genome shotgun (WGS) entry which is preliminary data.</text>
</comment>
<dbReference type="PANTHER" id="PTHR31499:SF43">
    <property type="entry name" value="MYB FAMILY TRANSCRIPTION FACTOR APL"/>
    <property type="match status" value="1"/>
</dbReference>
<feature type="region of interest" description="Disordered" evidence="5">
    <location>
        <begin position="123"/>
        <end position="149"/>
    </location>
</feature>
<evidence type="ECO:0000256" key="5">
    <source>
        <dbReference type="SAM" id="MobiDB-lite"/>
    </source>
</evidence>
<name>A0A4U5R3J2_POPAL</name>